<dbReference type="SUPFAM" id="SSF53474">
    <property type="entry name" value="alpha/beta-Hydrolases"/>
    <property type="match status" value="1"/>
</dbReference>
<keyword evidence="2" id="KW-0645">Protease</keyword>
<dbReference type="PANTHER" id="PTHR42776:SF27">
    <property type="entry name" value="DIPEPTIDYL PEPTIDASE FAMILY MEMBER 6"/>
    <property type="match status" value="1"/>
</dbReference>
<dbReference type="InterPro" id="IPR011659">
    <property type="entry name" value="WD40"/>
</dbReference>
<keyword evidence="3" id="KW-0378">Hydrolase</keyword>
<dbReference type="Proteomes" id="UP000322139">
    <property type="component" value="Unassembled WGS sequence"/>
</dbReference>
<comment type="similarity">
    <text evidence="1">Belongs to the peptidase S9C family.</text>
</comment>
<evidence type="ECO:0000313" key="6">
    <source>
        <dbReference type="EMBL" id="TYS44180.1"/>
    </source>
</evidence>
<dbReference type="InterPro" id="IPR001375">
    <property type="entry name" value="Peptidase_S9_cat"/>
</dbReference>
<feature type="domain" description="Peptidase S9 prolyl oligopeptidase catalytic" evidence="5">
    <location>
        <begin position="452"/>
        <end position="661"/>
    </location>
</feature>
<reference evidence="6 7" key="1">
    <citation type="submission" date="2019-08" db="EMBL/GenBank/DDBJ databases">
        <title>Bacillus genomes from the desert of Cuatro Cienegas, Coahuila.</title>
        <authorList>
            <person name="Olmedo-Alvarez G."/>
        </authorList>
    </citation>
    <scope>NUCLEOTIDE SEQUENCE [LARGE SCALE GENOMIC DNA]</scope>
    <source>
        <strain evidence="6 7">CH446_14T</strain>
    </source>
</reference>
<dbReference type="Pfam" id="PF00326">
    <property type="entry name" value="Peptidase_S9"/>
    <property type="match status" value="1"/>
</dbReference>
<sequence length="661" mass="74012">MMAKNTIASTDLHHLKSAADPQLAPNGKDCVYTETVILEEKDAYSSNLYYINTEEQSAPVQWTFGTWRNHSPRWSQDGSRVAFVSNRSGKNQIHILSAAGGESRQLTYCKNGAGNPVWSPDGSRIAFTVSLGEGETVDDREGGEEKDEKPVPLEVNKMRYKSDAQGFWNGTFTHIAIADTDTGNIEQVTEGENDYSLQSWSPDGKHLAVTADLSEDKDFSYGSDAYLINLETKEQEKITQGTGYFGNITWSPDSRYLGLIGHEREFENATLSKAWVYDREQGELRCLTADTDLLIGDYAIGDFQQGAVSPGLLWSNDNRSFYFLATDNGSTAVYYGTVEGELFPALLDRQHVYGLSTGGNNDKAVVAISKPDHPGDLFLLEITTGKLEQLTAVNSEFLEKTGLSAAEPIEFTSADGWDLHGWLMKPAGFEEGKKYPLVLEIHGGPHAMYANSYFHEFQVLAAKGYAVLYINPRGSHGYGQKFVDAVRGDYGGRDYEDLMDAVDYVLKEYPFIDQDRLGVTGGSYGGFMTNWIIGHTDRFKAAVTQRSISNWISFYGVSDIGYYFTDWQIQAGLDDIEKLWKHSPLAYVDQMNTPLLILHGEKDFRCPIEQAEQLFISLKHRKKETSFVRFPESNHELSRSGKPSLRISRLDYISGWFDKHL</sequence>
<proteinExistence type="inferred from homology"/>
<organism evidence="6 7">
    <name type="scientific">Bacillus infantis</name>
    <dbReference type="NCBI Taxonomy" id="324767"/>
    <lineage>
        <taxon>Bacteria</taxon>
        <taxon>Bacillati</taxon>
        <taxon>Bacillota</taxon>
        <taxon>Bacilli</taxon>
        <taxon>Bacillales</taxon>
        <taxon>Bacillaceae</taxon>
        <taxon>Bacillus</taxon>
    </lineage>
</organism>
<evidence type="ECO:0000256" key="3">
    <source>
        <dbReference type="ARBA" id="ARBA00022801"/>
    </source>
</evidence>
<name>A0A5D4R0X4_9BACI</name>
<evidence type="ECO:0000256" key="4">
    <source>
        <dbReference type="ARBA" id="ARBA00022825"/>
    </source>
</evidence>
<evidence type="ECO:0000313" key="7">
    <source>
        <dbReference type="Proteomes" id="UP000322139"/>
    </source>
</evidence>
<dbReference type="GO" id="GO:0004252">
    <property type="term" value="F:serine-type endopeptidase activity"/>
    <property type="evidence" value="ECO:0007669"/>
    <property type="project" value="TreeGrafter"/>
</dbReference>
<dbReference type="Pfam" id="PF07676">
    <property type="entry name" value="PD40"/>
    <property type="match status" value="3"/>
</dbReference>
<evidence type="ECO:0000259" key="5">
    <source>
        <dbReference type="Pfam" id="PF00326"/>
    </source>
</evidence>
<dbReference type="EMBL" id="VTER01000013">
    <property type="protein sequence ID" value="TYS44180.1"/>
    <property type="molecule type" value="Genomic_DNA"/>
</dbReference>
<evidence type="ECO:0000256" key="1">
    <source>
        <dbReference type="ARBA" id="ARBA00010040"/>
    </source>
</evidence>
<evidence type="ECO:0000256" key="2">
    <source>
        <dbReference type="ARBA" id="ARBA00022670"/>
    </source>
</evidence>
<dbReference type="GO" id="GO:0006508">
    <property type="term" value="P:proteolysis"/>
    <property type="evidence" value="ECO:0007669"/>
    <property type="project" value="UniProtKB-KW"/>
</dbReference>
<dbReference type="PANTHER" id="PTHR42776">
    <property type="entry name" value="SERINE PEPTIDASE S9 FAMILY MEMBER"/>
    <property type="match status" value="1"/>
</dbReference>
<dbReference type="InterPro" id="IPR011042">
    <property type="entry name" value="6-blade_b-propeller_TolB-like"/>
</dbReference>
<dbReference type="FunFam" id="3.40.50.1820:FF:000028">
    <property type="entry name" value="S9 family peptidase"/>
    <property type="match status" value="1"/>
</dbReference>
<gene>
    <name evidence="6" type="ORF">FZD51_21240</name>
</gene>
<keyword evidence="4" id="KW-0720">Serine protease</keyword>
<protein>
    <submittedName>
        <fullName evidence="6">S9 family peptidase</fullName>
    </submittedName>
</protein>
<accession>A0A5D4R0X4</accession>
<dbReference type="SUPFAM" id="SSF82171">
    <property type="entry name" value="DPP6 N-terminal domain-like"/>
    <property type="match status" value="1"/>
</dbReference>
<dbReference type="AlphaFoldDB" id="A0A5D4R0X4"/>
<dbReference type="Gene3D" id="3.40.50.1820">
    <property type="entry name" value="alpha/beta hydrolase"/>
    <property type="match status" value="1"/>
</dbReference>
<dbReference type="InterPro" id="IPR029058">
    <property type="entry name" value="AB_hydrolase_fold"/>
</dbReference>
<dbReference type="Gene3D" id="2.120.10.30">
    <property type="entry name" value="TolB, C-terminal domain"/>
    <property type="match status" value="2"/>
</dbReference>
<comment type="caution">
    <text evidence="6">The sequence shown here is derived from an EMBL/GenBank/DDBJ whole genome shotgun (WGS) entry which is preliminary data.</text>
</comment>